<dbReference type="InterPro" id="IPR014729">
    <property type="entry name" value="Rossmann-like_a/b/a_fold"/>
</dbReference>
<dbReference type="Proteomes" id="UP000178570">
    <property type="component" value="Unassembled WGS sequence"/>
</dbReference>
<keyword evidence="7 12" id="KW-0067">ATP-binding</keyword>
<dbReference type="InterPro" id="IPR015413">
    <property type="entry name" value="Methionyl/Leucyl_tRNA_Synth"/>
</dbReference>
<comment type="catalytic activity">
    <reaction evidence="11">
        <text>tRNA(Met) + L-methionine + ATP = L-methionyl-tRNA(Met) + AMP + diphosphate</text>
        <dbReference type="Rhea" id="RHEA:13481"/>
        <dbReference type="Rhea" id="RHEA-COMP:9667"/>
        <dbReference type="Rhea" id="RHEA-COMP:9698"/>
        <dbReference type="ChEBI" id="CHEBI:30616"/>
        <dbReference type="ChEBI" id="CHEBI:33019"/>
        <dbReference type="ChEBI" id="CHEBI:57844"/>
        <dbReference type="ChEBI" id="CHEBI:78442"/>
        <dbReference type="ChEBI" id="CHEBI:78530"/>
        <dbReference type="ChEBI" id="CHEBI:456215"/>
        <dbReference type="EC" id="6.1.1.10"/>
    </reaction>
</comment>
<dbReference type="Gene3D" id="2.170.220.10">
    <property type="match status" value="1"/>
</dbReference>
<protein>
    <recommendedName>
        <fullName evidence="3">Methionine--tRNA ligase</fullName>
        <ecNumber evidence="2">6.1.1.10</ecNumber>
    </recommendedName>
    <alternativeName>
        <fullName evidence="10">Methionyl-tRNA synthetase</fullName>
    </alternativeName>
</protein>
<keyword evidence="8 12" id="KW-0648">Protein biosynthesis</keyword>
<feature type="domain" description="Methionyl/Leucyl tRNA synthetase" evidence="14">
    <location>
        <begin position="6"/>
        <end position="137"/>
    </location>
</feature>
<dbReference type="EC" id="6.1.1.10" evidence="2"/>
<evidence type="ECO:0000259" key="13">
    <source>
        <dbReference type="Pfam" id="PF08264"/>
    </source>
</evidence>
<keyword evidence="9 12" id="KW-0030">Aminoacyl-tRNA synthetase</keyword>
<name>A0A1G1XLW8_9BACT</name>
<proteinExistence type="inferred from homology"/>
<evidence type="ECO:0000256" key="4">
    <source>
        <dbReference type="ARBA" id="ARBA00022490"/>
    </source>
</evidence>
<dbReference type="InterPro" id="IPR001412">
    <property type="entry name" value="aa-tRNA-synth_I_CS"/>
</dbReference>
<evidence type="ECO:0000256" key="3">
    <source>
        <dbReference type="ARBA" id="ARBA00018753"/>
    </source>
</evidence>
<evidence type="ECO:0000256" key="1">
    <source>
        <dbReference type="ARBA" id="ARBA00003314"/>
    </source>
</evidence>
<dbReference type="SUPFAM" id="SSF52374">
    <property type="entry name" value="Nucleotidylyl transferase"/>
    <property type="match status" value="1"/>
</dbReference>
<evidence type="ECO:0000256" key="10">
    <source>
        <dbReference type="ARBA" id="ARBA00030904"/>
    </source>
</evidence>
<evidence type="ECO:0000256" key="6">
    <source>
        <dbReference type="ARBA" id="ARBA00022741"/>
    </source>
</evidence>
<comment type="function">
    <text evidence="1">Is required not only for elongation of protein synthesis but also for the initiation of all mRNA translation through initiator tRNA(fMet) aminoacylation.</text>
</comment>
<evidence type="ECO:0000313" key="16">
    <source>
        <dbReference type="Proteomes" id="UP000178570"/>
    </source>
</evidence>
<dbReference type="Pfam" id="PF08264">
    <property type="entry name" value="Anticodon_1"/>
    <property type="match status" value="1"/>
</dbReference>
<dbReference type="AlphaFoldDB" id="A0A1G1XLW8"/>
<dbReference type="InterPro" id="IPR033911">
    <property type="entry name" value="MetRS_core"/>
</dbReference>
<reference evidence="15 16" key="1">
    <citation type="journal article" date="2016" name="Nat. Commun.">
        <title>Thousands of microbial genomes shed light on interconnected biogeochemical processes in an aquifer system.</title>
        <authorList>
            <person name="Anantharaman K."/>
            <person name="Brown C.T."/>
            <person name="Hug L.A."/>
            <person name="Sharon I."/>
            <person name="Castelle C.J."/>
            <person name="Probst A.J."/>
            <person name="Thomas B.C."/>
            <person name="Singh A."/>
            <person name="Wilkins M.J."/>
            <person name="Karaoz U."/>
            <person name="Brodie E.L."/>
            <person name="Williams K.H."/>
            <person name="Hubbard S.S."/>
            <person name="Banfield J.F."/>
        </authorList>
    </citation>
    <scope>NUCLEOTIDE SEQUENCE [LARGE SCALE GENOMIC DNA]</scope>
</reference>
<organism evidence="15 16">
    <name type="scientific">Candidatus Brennerbacteria bacterium RIFOXYD1_FULL_41_16</name>
    <dbReference type="NCBI Taxonomy" id="1797529"/>
    <lineage>
        <taxon>Bacteria</taxon>
        <taxon>Candidatus Brenneribacteriota</taxon>
    </lineage>
</organism>
<dbReference type="Pfam" id="PF09334">
    <property type="entry name" value="tRNA-synt_1g"/>
    <property type="match status" value="2"/>
</dbReference>
<dbReference type="FunFam" id="2.170.220.10:FF:000001">
    <property type="entry name" value="methionine--tRNA ligase, mitochondrial"/>
    <property type="match status" value="1"/>
</dbReference>
<dbReference type="Gene3D" id="1.10.730.10">
    <property type="entry name" value="Isoleucyl-tRNA Synthetase, Domain 1"/>
    <property type="match status" value="1"/>
</dbReference>
<dbReference type="PANTHER" id="PTHR43326:SF1">
    <property type="entry name" value="METHIONINE--TRNA LIGASE, MITOCHONDRIAL"/>
    <property type="match status" value="1"/>
</dbReference>
<feature type="domain" description="Methionyl/Leucyl tRNA synthetase" evidence="14">
    <location>
        <begin position="138"/>
        <end position="363"/>
    </location>
</feature>
<dbReference type="GO" id="GO:0004825">
    <property type="term" value="F:methionine-tRNA ligase activity"/>
    <property type="evidence" value="ECO:0007669"/>
    <property type="project" value="UniProtKB-EC"/>
</dbReference>
<dbReference type="PANTHER" id="PTHR43326">
    <property type="entry name" value="METHIONYL-TRNA SYNTHETASE"/>
    <property type="match status" value="1"/>
</dbReference>
<dbReference type="InterPro" id="IPR014758">
    <property type="entry name" value="Met-tRNA_synth"/>
</dbReference>
<evidence type="ECO:0000256" key="9">
    <source>
        <dbReference type="ARBA" id="ARBA00023146"/>
    </source>
</evidence>
<evidence type="ECO:0000256" key="8">
    <source>
        <dbReference type="ARBA" id="ARBA00022917"/>
    </source>
</evidence>
<evidence type="ECO:0000256" key="12">
    <source>
        <dbReference type="RuleBase" id="RU363039"/>
    </source>
</evidence>
<dbReference type="SUPFAM" id="SSF47323">
    <property type="entry name" value="Anticodon-binding domain of a subclass of class I aminoacyl-tRNA synthetases"/>
    <property type="match status" value="1"/>
</dbReference>
<accession>A0A1G1XLW8</accession>
<gene>
    <name evidence="15" type="ORF">A2570_00565</name>
</gene>
<dbReference type="PROSITE" id="PS00178">
    <property type="entry name" value="AA_TRNA_LIGASE_I"/>
    <property type="match status" value="1"/>
</dbReference>
<keyword evidence="4" id="KW-0963">Cytoplasm</keyword>
<comment type="caution">
    <text evidence="15">The sequence shown here is derived from an EMBL/GenBank/DDBJ whole genome shotgun (WGS) entry which is preliminary data.</text>
</comment>
<comment type="similarity">
    <text evidence="12">Belongs to the class-I aminoacyl-tRNA synthetase family.</text>
</comment>
<keyword evidence="5 12" id="KW-0436">Ligase</keyword>
<evidence type="ECO:0000256" key="5">
    <source>
        <dbReference type="ARBA" id="ARBA00022598"/>
    </source>
</evidence>
<evidence type="ECO:0000313" key="15">
    <source>
        <dbReference type="EMBL" id="OGY40971.1"/>
    </source>
</evidence>
<dbReference type="Gene3D" id="3.40.50.620">
    <property type="entry name" value="HUPs"/>
    <property type="match status" value="1"/>
</dbReference>
<evidence type="ECO:0000256" key="2">
    <source>
        <dbReference type="ARBA" id="ARBA00012838"/>
    </source>
</evidence>
<dbReference type="STRING" id="1797529.A2570_00565"/>
<feature type="domain" description="Methionyl/Valyl/Leucyl/Isoleucyl-tRNA synthetase anticodon-binding" evidence="13">
    <location>
        <begin position="383"/>
        <end position="473"/>
    </location>
</feature>
<dbReference type="InterPro" id="IPR009080">
    <property type="entry name" value="tRNAsynth_Ia_anticodon-bd"/>
</dbReference>
<evidence type="ECO:0000256" key="7">
    <source>
        <dbReference type="ARBA" id="ARBA00022840"/>
    </source>
</evidence>
<evidence type="ECO:0000256" key="11">
    <source>
        <dbReference type="ARBA" id="ARBA00047364"/>
    </source>
</evidence>
<dbReference type="GO" id="GO:0005524">
    <property type="term" value="F:ATP binding"/>
    <property type="evidence" value="ECO:0007669"/>
    <property type="project" value="UniProtKB-KW"/>
</dbReference>
<keyword evidence="6 12" id="KW-0547">Nucleotide-binding</keyword>
<dbReference type="InterPro" id="IPR013155">
    <property type="entry name" value="M/V/L/I-tRNA-synth_anticd-bd"/>
</dbReference>
<dbReference type="PRINTS" id="PR01041">
    <property type="entry name" value="TRNASYNTHMET"/>
</dbReference>
<dbReference type="CDD" id="cd00814">
    <property type="entry name" value="MetRS_core"/>
    <property type="match status" value="1"/>
</dbReference>
<dbReference type="NCBIfam" id="TIGR00398">
    <property type="entry name" value="metG"/>
    <property type="match status" value="1"/>
</dbReference>
<dbReference type="GO" id="GO:0006431">
    <property type="term" value="P:methionyl-tRNA aminoacylation"/>
    <property type="evidence" value="ECO:0007669"/>
    <property type="project" value="InterPro"/>
</dbReference>
<dbReference type="InterPro" id="IPR023457">
    <property type="entry name" value="Met-tRNA_synth_2"/>
</dbReference>
<dbReference type="EMBL" id="MHHY01000003">
    <property type="protein sequence ID" value="OGY40971.1"/>
    <property type="molecule type" value="Genomic_DNA"/>
</dbReference>
<sequence length="518" mass="59310">MSQKFFITTAIPYANGEPHIGHLLEFIQADVVARHQRLLQKEVWFLTGTDEHGIKIAETAKKKGKEPQQFVDDISGKFKESAEALNVSFDYFIRTTDKKNHWPNVAKIWRSILDSGDIYKGHYKGRYCVGCEKYLVESDLEDGKCQIHKKEPIEIDEDNYFFKLSKYQDQLKNIIESGGLKIIPEFRKAEVLGFIENGLQDVSFSRPKNKLEWGIPVPDDDEQVIYVWADALTNYLSGVEYAQAGGKFQRFWPPDLQIVGKDIWKFHALIWPAMLLSAHLPLPKSLMIHGFLTVSGEKISKSLGNGISPIEIMKKYGVSSDAVRYFFLREINPFEDGDYSHEKFKARYNGDLANGVGNLVSRVSKLGNLYGKEIGLQENDFQEKINSVWNEYEKLISEYRFNEVLSLINRLVSEGDNYVNEHKPWELLKRDTSTSSEQIAGQFEKVISSLVLLLGNIAWMLDPFMPQTSEKILIMLGLASPKGMSGEQSRIIGSENYGWINKKIRFSEYSSLFPRLEK</sequence>
<evidence type="ECO:0000259" key="14">
    <source>
        <dbReference type="Pfam" id="PF09334"/>
    </source>
</evidence>